<dbReference type="Gene3D" id="3.20.170.20">
    <property type="entry name" value="Protein of unknown function DUF952"/>
    <property type="match status" value="1"/>
</dbReference>
<organism evidence="1 2">
    <name type="scientific">Rummeliibacillus stabekisii</name>
    <dbReference type="NCBI Taxonomy" id="241244"/>
    <lineage>
        <taxon>Bacteria</taxon>
        <taxon>Bacillati</taxon>
        <taxon>Bacillota</taxon>
        <taxon>Bacilli</taxon>
        <taxon>Bacillales</taxon>
        <taxon>Caryophanaceae</taxon>
        <taxon>Rummeliibacillus</taxon>
    </lineage>
</organism>
<reference evidence="2" key="2">
    <citation type="submission" date="2016-03" db="EMBL/GenBank/DDBJ databases">
        <authorList>
            <person name="Ploux O."/>
        </authorList>
    </citation>
    <scope>NUCLEOTIDE SEQUENCE [LARGE SCALE GENOMIC DNA]</scope>
    <source>
        <strain evidence="2">PP9</strain>
    </source>
</reference>
<keyword evidence="2" id="KW-1185">Reference proteome</keyword>
<proteinExistence type="predicted"/>
<evidence type="ECO:0000313" key="1">
    <source>
        <dbReference type="EMBL" id="AMW99878.1"/>
    </source>
</evidence>
<dbReference type="KEGG" id="rst:ATY39_10750"/>
<accession>A0A143HDR2</accession>
<gene>
    <name evidence="1" type="ORF">ATY39_10750</name>
</gene>
<dbReference type="AlphaFoldDB" id="A0A143HDR2"/>
<name>A0A143HDR2_9BACL</name>
<dbReference type="PANTHER" id="PTHR34129:SF1">
    <property type="entry name" value="DUF952 DOMAIN-CONTAINING PROTEIN"/>
    <property type="match status" value="1"/>
</dbReference>
<dbReference type="RefSeq" id="WP_066789646.1">
    <property type="nucleotide sequence ID" value="NZ_CP014806.1"/>
</dbReference>
<dbReference type="InterPro" id="IPR009297">
    <property type="entry name" value="DUF952"/>
</dbReference>
<dbReference type="EMBL" id="CP014806">
    <property type="protein sequence ID" value="AMW99878.1"/>
    <property type="molecule type" value="Genomic_DNA"/>
</dbReference>
<reference evidence="1 2" key="1">
    <citation type="journal article" date="2016" name="Genome Announc.">
        <title>Whole-Genome Sequence of Rummeliibacillus stabekisii Strain PP9 Isolated from Antarctic Soil.</title>
        <authorList>
            <person name="da Mota F.F."/>
            <person name="Vollu R.E."/>
            <person name="Jurelevicius D."/>
            <person name="Seldin L."/>
        </authorList>
    </citation>
    <scope>NUCLEOTIDE SEQUENCE [LARGE SCALE GENOMIC DNA]</scope>
    <source>
        <strain evidence="1 2">PP9</strain>
    </source>
</reference>
<protein>
    <recommendedName>
        <fullName evidence="3">Glutathione S-transferase</fullName>
    </recommendedName>
</protein>
<dbReference type="SUPFAM" id="SSF56399">
    <property type="entry name" value="ADP-ribosylation"/>
    <property type="match status" value="1"/>
</dbReference>
<dbReference type="OrthoDB" id="5638018at2"/>
<evidence type="ECO:0000313" key="2">
    <source>
        <dbReference type="Proteomes" id="UP000076021"/>
    </source>
</evidence>
<dbReference type="Pfam" id="PF06108">
    <property type="entry name" value="DUF952"/>
    <property type="match status" value="1"/>
</dbReference>
<sequence>MIILHCLTQQEWETVKKDKYYGKELLDSSNFIHCASIEDFWRVAPYFKEIKEPLLLLCIDTDKVEAEIKWEGDGNYGIEYPHIYGELNLNAIVDVLPFLRDEHGDFLLSEELRSYQVEK</sequence>
<dbReference type="PANTHER" id="PTHR34129">
    <property type="entry name" value="BLR1139 PROTEIN"/>
    <property type="match status" value="1"/>
</dbReference>
<dbReference type="Proteomes" id="UP000076021">
    <property type="component" value="Chromosome"/>
</dbReference>
<evidence type="ECO:0008006" key="3">
    <source>
        <dbReference type="Google" id="ProtNLM"/>
    </source>
</evidence>